<dbReference type="InterPro" id="IPR018289">
    <property type="entry name" value="MULE_transposase_dom"/>
</dbReference>
<sequence>MLQLCLLHEEDREVLIYLDASLDALSSQVGTFGVHSEYVDAFKTDPKRNVKGFRQDVIKDINVHVSRNQAYRTSYPGSAIILSMTAADGSGTPRFGRFYVCFKGVKDGFLSGCRPIIGVDGCHLKGLHGGLLLATVGIDLNYNSYLICYAVVDKKTKATWEWFLTLLKHDLNIVRDHEWTFMSDKQKGLTPALNTIFPTYDHRFCVMHLFGNMAIAGFKGPTYKKAMWKVAYATTVTEFETKMKEMIKLDKKVVEWLNDKPPMHWSSMLEWIREWMMNRLQESRDKCVTERKWNGKICPKIKEILKKRSEKVRDCIPMKSTNLLYEIECYDTTRCAVDLVNWTCSCTKWELLGIPCKHALSAIHTQWLDPDDFVHPCYHVEIYARVYSHIIYPVNGPEKWKKIGKEDILPPNNDKSVGGPASARRLGADEPSTKQKKATRGNKKNGKIKRQQTSLSCRFCGERWHNRKGCKKRKEEEARMQEEESLIEETYGTNLEGQEQEQGPELESNVQEEQGLDAAA</sequence>
<feature type="domain" description="SWIM-type" evidence="6">
    <location>
        <begin position="325"/>
        <end position="367"/>
    </location>
</feature>
<keyword evidence="1" id="KW-0479">Metal-binding</keyword>
<accession>A0AAV6WS71</accession>
<dbReference type="EMBL" id="WHWC01000012">
    <property type="protein sequence ID" value="KAG8372939.1"/>
    <property type="molecule type" value="Genomic_DNA"/>
</dbReference>
<organism evidence="7 8">
    <name type="scientific">Buddleja alternifolia</name>
    <dbReference type="NCBI Taxonomy" id="168488"/>
    <lineage>
        <taxon>Eukaryota</taxon>
        <taxon>Viridiplantae</taxon>
        <taxon>Streptophyta</taxon>
        <taxon>Embryophyta</taxon>
        <taxon>Tracheophyta</taxon>
        <taxon>Spermatophyta</taxon>
        <taxon>Magnoliopsida</taxon>
        <taxon>eudicotyledons</taxon>
        <taxon>Gunneridae</taxon>
        <taxon>Pentapetalae</taxon>
        <taxon>asterids</taxon>
        <taxon>lamiids</taxon>
        <taxon>Lamiales</taxon>
        <taxon>Scrophulariaceae</taxon>
        <taxon>Buddlejeae</taxon>
        <taxon>Buddleja</taxon>
    </lineage>
</organism>
<dbReference type="Pfam" id="PF04434">
    <property type="entry name" value="SWIM"/>
    <property type="match status" value="1"/>
</dbReference>
<evidence type="ECO:0000256" key="2">
    <source>
        <dbReference type="ARBA" id="ARBA00022771"/>
    </source>
</evidence>
<keyword evidence="3" id="KW-0862">Zinc</keyword>
<evidence type="ECO:0000259" key="6">
    <source>
        <dbReference type="PROSITE" id="PS50966"/>
    </source>
</evidence>
<evidence type="ECO:0000256" key="3">
    <source>
        <dbReference type="ARBA" id="ARBA00022833"/>
    </source>
</evidence>
<protein>
    <recommendedName>
        <fullName evidence="6">SWIM-type domain-containing protein</fullName>
    </recommendedName>
</protein>
<evidence type="ECO:0000313" key="7">
    <source>
        <dbReference type="EMBL" id="KAG8372939.1"/>
    </source>
</evidence>
<dbReference type="InterPro" id="IPR006564">
    <property type="entry name" value="Znf_PMZ"/>
</dbReference>
<gene>
    <name evidence="7" type="ORF">BUALT_Bualt12G0119200</name>
</gene>
<comment type="caution">
    <text evidence="7">The sequence shown here is derived from an EMBL/GenBank/DDBJ whole genome shotgun (WGS) entry which is preliminary data.</text>
</comment>
<dbReference type="GO" id="GO:0008270">
    <property type="term" value="F:zinc ion binding"/>
    <property type="evidence" value="ECO:0007669"/>
    <property type="project" value="UniProtKB-KW"/>
</dbReference>
<dbReference type="Pfam" id="PF10551">
    <property type="entry name" value="MULE"/>
    <property type="match status" value="1"/>
</dbReference>
<dbReference type="PANTHER" id="PTHR31973">
    <property type="entry name" value="POLYPROTEIN, PUTATIVE-RELATED"/>
    <property type="match status" value="1"/>
</dbReference>
<feature type="compositionally biased region" description="Basic and acidic residues" evidence="5">
    <location>
        <begin position="473"/>
        <end position="482"/>
    </location>
</feature>
<reference evidence="7" key="1">
    <citation type="submission" date="2019-10" db="EMBL/GenBank/DDBJ databases">
        <authorList>
            <person name="Zhang R."/>
            <person name="Pan Y."/>
            <person name="Wang J."/>
            <person name="Ma R."/>
            <person name="Yu S."/>
        </authorList>
    </citation>
    <scope>NUCLEOTIDE SEQUENCE</scope>
    <source>
        <strain evidence="7">LA-IB0</strain>
        <tissue evidence="7">Leaf</tissue>
    </source>
</reference>
<evidence type="ECO:0000256" key="1">
    <source>
        <dbReference type="ARBA" id="ARBA00022723"/>
    </source>
</evidence>
<dbReference type="SMART" id="SM00575">
    <property type="entry name" value="ZnF_PMZ"/>
    <property type="match status" value="1"/>
</dbReference>
<dbReference type="InterPro" id="IPR007527">
    <property type="entry name" value="Znf_SWIM"/>
</dbReference>
<keyword evidence="2 4" id="KW-0863">Zinc-finger</keyword>
<name>A0AAV6WS71_9LAMI</name>
<proteinExistence type="predicted"/>
<dbReference type="PROSITE" id="PS50966">
    <property type="entry name" value="ZF_SWIM"/>
    <property type="match status" value="1"/>
</dbReference>
<keyword evidence="8" id="KW-1185">Reference proteome</keyword>
<feature type="compositionally biased region" description="Basic residues" evidence="5">
    <location>
        <begin position="434"/>
        <end position="450"/>
    </location>
</feature>
<dbReference type="Proteomes" id="UP000826271">
    <property type="component" value="Unassembled WGS sequence"/>
</dbReference>
<dbReference type="PANTHER" id="PTHR31973:SF191">
    <property type="entry name" value="OS05G0489400 PROTEIN"/>
    <property type="match status" value="1"/>
</dbReference>
<feature type="region of interest" description="Disordered" evidence="5">
    <location>
        <begin position="405"/>
        <end position="450"/>
    </location>
</feature>
<evidence type="ECO:0000256" key="4">
    <source>
        <dbReference type="PROSITE-ProRule" id="PRU00325"/>
    </source>
</evidence>
<evidence type="ECO:0000313" key="8">
    <source>
        <dbReference type="Proteomes" id="UP000826271"/>
    </source>
</evidence>
<dbReference type="AlphaFoldDB" id="A0AAV6WS71"/>
<feature type="region of interest" description="Disordered" evidence="5">
    <location>
        <begin position="466"/>
        <end position="520"/>
    </location>
</feature>
<evidence type="ECO:0000256" key="5">
    <source>
        <dbReference type="SAM" id="MobiDB-lite"/>
    </source>
</evidence>